<dbReference type="AlphaFoldDB" id="A0A0A8YEX7"/>
<dbReference type="PANTHER" id="PTHR43716">
    <property type="entry name" value="D-2-HYDROXYGLUTARATE DEHYDROGENASE, MITOCHONDRIAL"/>
    <property type="match status" value="1"/>
</dbReference>
<dbReference type="GO" id="GO:0016491">
    <property type="term" value="F:oxidoreductase activity"/>
    <property type="evidence" value="ECO:0007669"/>
    <property type="project" value="UniProtKB-KW"/>
</dbReference>
<accession>A0A0A8YEX7</accession>
<keyword evidence="2" id="KW-0560">Oxidoreductase</keyword>
<reference evidence="3" key="1">
    <citation type="submission" date="2014-09" db="EMBL/GenBank/DDBJ databases">
        <authorList>
            <person name="Magalhaes I.L.F."/>
            <person name="Oliveira U."/>
            <person name="Santos F.R."/>
            <person name="Vidigal T.H.D.A."/>
            <person name="Brescovit A.D."/>
            <person name="Santos A.J."/>
        </authorList>
    </citation>
    <scope>NUCLEOTIDE SEQUENCE</scope>
    <source>
        <tissue evidence="3">Shoot tissue taken approximately 20 cm above the soil surface</tissue>
    </source>
</reference>
<dbReference type="InterPro" id="IPR051264">
    <property type="entry name" value="FAD-oxidored/transferase_4"/>
</dbReference>
<protein>
    <submittedName>
        <fullName evidence="3">Uncharacterized protein</fullName>
    </submittedName>
</protein>
<evidence type="ECO:0000256" key="2">
    <source>
        <dbReference type="ARBA" id="ARBA00023002"/>
    </source>
</evidence>
<dbReference type="Gene3D" id="3.30.43.10">
    <property type="entry name" value="Uridine Diphospho-n-acetylenolpyruvylglucosamine Reductase, domain 2"/>
    <property type="match status" value="1"/>
</dbReference>
<dbReference type="SUPFAM" id="SSF56176">
    <property type="entry name" value="FAD-binding/transporter-associated domain-like"/>
    <property type="match status" value="1"/>
</dbReference>
<reference evidence="3" key="2">
    <citation type="journal article" date="2015" name="Data Brief">
        <title>Shoot transcriptome of the giant reed, Arundo donax.</title>
        <authorList>
            <person name="Barrero R.A."/>
            <person name="Guerrero F.D."/>
            <person name="Moolhuijzen P."/>
            <person name="Goolsby J.A."/>
            <person name="Tidwell J."/>
            <person name="Bellgard S.E."/>
            <person name="Bellgard M.I."/>
        </authorList>
    </citation>
    <scope>NUCLEOTIDE SEQUENCE</scope>
    <source>
        <tissue evidence="3">Shoot tissue taken approximately 20 cm above the soil surface</tissue>
    </source>
</reference>
<evidence type="ECO:0000313" key="3">
    <source>
        <dbReference type="EMBL" id="JAD24208.1"/>
    </source>
</evidence>
<comment type="cofactor">
    <cofactor evidence="1">
        <name>FAD</name>
        <dbReference type="ChEBI" id="CHEBI:57692"/>
    </cofactor>
</comment>
<dbReference type="EMBL" id="GBRH01273687">
    <property type="protein sequence ID" value="JAD24208.1"/>
    <property type="molecule type" value="Transcribed_RNA"/>
</dbReference>
<name>A0A0A8YEX7_ARUDO</name>
<dbReference type="GO" id="GO:0050660">
    <property type="term" value="F:flavin adenine dinucleotide binding"/>
    <property type="evidence" value="ECO:0007669"/>
    <property type="project" value="InterPro"/>
</dbReference>
<dbReference type="InterPro" id="IPR036318">
    <property type="entry name" value="FAD-bd_PCMH-like_sf"/>
</dbReference>
<evidence type="ECO:0000256" key="1">
    <source>
        <dbReference type="ARBA" id="ARBA00001974"/>
    </source>
</evidence>
<organism evidence="3">
    <name type="scientific">Arundo donax</name>
    <name type="common">Giant reed</name>
    <name type="synonym">Donax arundinaceus</name>
    <dbReference type="NCBI Taxonomy" id="35708"/>
    <lineage>
        <taxon>Eukaryota</taxon>
        <taxon>Viridiplantae</taxon>
        <taxon>Streptophyta</taxon>
        <taxon>Embryophyta</taxon>
        <taxon>Tracheophyta</taxon>
        <taxon>Spermatophyta</taxon>
        <taxon>Magnoliopsida</taxon>
        <taxon>Liliopsida</taxon>
        <taxon>Poales</taxon>
        <taxon>Poaceae</taxon>
        <taxon>PACMAD clade</taxon>
        <taxon>Arundinoideae</taxon>
        <taxon>Arundineae</taxon>
        <taxon>Arundo</taxon>
    </lineage>
</organism>
<proteinExistence type="predicted"/>
<dbReference type="InterPro" id="IPR016167">
    <property type="entry name" value="FAD-bd_PCMH_sub1"/>
</dbReference>
<dbReference type="GO" id="GO:0005739">
    <property type="term" value="C:mitochondrion"/>
    <property type="evidence" value="ECO:0007669"/>
    <property type="project" value="TreeGrafter"/>
</dbReference>
<dbReference type="PANTHER" id="PTHR43716:SF1">
    <property type="entry name" value="D-2-HYDROXYGLUTARATE DEHYDROGENASE, MITOCHONDRIAL"/>
    <property type="match status" value="1"/>
</dbReference>
<sequence>MSRRAAARLLRRLGPLAVEPPARGMSHTQYGCTNHTTNSHRRFHWIPSPQHPRCGPRTMGTYDAQHSANKVSEVQKRTFGTTAAHIQRNPAYSELNSDDVSYFKSILGDNGVVQDEDRVAVANVDWMGKYRGASQLLLLPKSTTEVSHQQIA</sequence>